<dbReference type="Gene3D" id="3.90.550.10">
    <property type="entry name" value="Spore Coat Polysaccharide Biosynthesis Protein SpsA, Chain A"/>
    <property type="match status" value="1"/>
</dbReference>
<protein>
    <submittedName>
        <fullName evidence="2">Uncharacterized protein</fullName>
    </submittedName>
</protein>
<feature type="non-terminal residue" evidence="2">
    <location>
        <position position="1"/>
    </location>
</feature>
<gene>
    <name evidence="2" type="ORF">METZ01_LOCUS432437</name>
</gene>
<accession>A0A382Y8J5</accession>
<keyword evidence="1" id="KW-1133">Transmembrane helix</keyword>
<feature type="transmembrane region" description="Helical" evidence="1">
    <location>
        <begin position="176"/>
        <end position="195"/>
    </location>
</feature>
<dbReference type="SUPFAM" id="SSF53448">
    <property type="entry name" value="Nucleotide-diphospho-sugar transferases"/>
    <property type="match status" value="1"/>
</dbReference>
<sequence length="206" mass="24729">YLIKKMFIPFPRMYKRGIYDLTSGYNENYKIADDWDLYLQIEEKSHQIGWTGERPLLAYRQVESSLSNVANKKRFQRERNSVRDAALKRRNAKNILLLGKYFDIDLYNHLAKQGNNVSSYSLNGKQDIELNQFIWGTPYKNKKKYHYIIISELNKIWILIKRSPIDKIIFFKEYSYLLMSLLIIIFPFSKLYILFSDLFVNQNKIR</sequence>
<keyword evidence="1" id="KW-0472">Membrane</keyword>
<dbReference type="EMBL" id="UINC01173793">
    <property type="protein sequence ID" value="SVD79583.1"/>
    <property type="molecule type" value="Genomic_DNA"/>
</dbReference>
<dbReference type="AlphaFoldDB" id="A0A382Y8J5"/>
<reference evidence="2" key="1">
    <citation type="submission" date="2018-05" db="EMBL/GenBank/DDBJ databases">
        <authorList>
            <person name="Lanie J.A."/>
            <person name="Ng W.-L."/>
            <person name="Kazmierczak K.M."/>
            <person name="Andrzejewski T.M."/>
            <person name="Davidsen T.M."/>
            <person name="Wayne K.J."/>
            <person name="Tettelin H."/>
            <person name="Glass J.I."/>
            <person name="Rusch D."/>
            <person name="Podicherti R."/>
            <person name="Tsui H.-C.T."/>
            <person name="Winkler M.E."/>
        </authorList>
    </citation>
    <scope>NUCLEOTIDE SEQUENCE</scope>
</reference>
<keyword evidence="1" id="KW-0812">Transmembrane</keyword>
<evidence type="ECO:0000256" key="1">
    <source>
        <dbReference type="SAM" id="Phobius"/>
    </source>
</evidence>
<evidence type="ECO:0000313" key="2">
    <source>
        <dbReference type="EMBL" id="SVD79583.1"/>
    </source>
</evidence>
<name>A0A382Y8J5_9ZZZZ</name>
<dbReference type="InterPro" id="IPR029044">
    <property type="entry name" value="Nucleotide-diphossugar_trans"/>
</dbReference>
<proteinExistence type="predicted"/>
<organism evidence="2">
    <name type="scientific">marine metagenome</name>
    <dbReference type="NCBI Taxonomy" id="408172"/>
    <lineage>
        <taxon>unclassified sequences</taxon>
        <taxon>metagenomes</taxon>
        <taxon>ecological metagenomes</taxon>
    </lineage>
</organism>